<dbReference type="InterPro" id="IPR000184">
    <property type="entry name" value="Bac_surfAg_D15"/>
</dbReference>
<keyword evidence="3" id="KW-0732">Signal</keyword>
<dbReference type="Gene3D" id="3.10.20.310">
    <property type="entry name" value="membrane protein fhac"/>
    <property type="match status" value="1"/>
</dbReference>
<name>A0A4S8HP99_9BACT</name>
<evidence type="ECO:0000313" key="8">
    <source>
        <dbReference type="EMBL" id="THU37133.1"/>
    </source>
</evidence>
<evidence type="ECO:0000313" key="9">
    <source>
        <dbReference type="Proteomes" id="UP000306918"/>
    </source>
</evidence>
<dbReference type="RefSeq" id="WP_136578807.1">
    <property type="nucleotide sequence ID" value="NZ_STFF01000005.1"/>
</dbReference>
<dbReference type="AlphaFoldDB" id="A0A4S8HP99"/>
<comment type="subcellular location">
    <subcellularLocation>
        <location evidence="1">Membrane</location>
    </subcellularLocation>
</comment>
<evidence type="ECO:0008006" key="10">
    <source>
        <dbReference type="Google" id="ProtNLM"/>
    </source>
</evidence>
<keyword evidence="4" id="KW-0472">Membrane</keyword>
<dbReference type="InterPro" id="IPR039910">
    <property type="entry name" value="D15-like"/>
</dbReference>
<proteinExistence type="predicted"/>
<dbReference type="OrthoDB" id="9814535at2"/>
<evidence type="ECO:0000259" key="7">
    <source>
        <dbReference type="Pfam" id="PF07244"/>
    </source>
</evidence>
<feature type="domain" description="Bacterial surface antigen (D15)" evidence="6">
    <location>
        <begin position="356"/>
        <end position="734"/>
    </location>
</feature>
<evidence type="ECO:0000256" key="5">
    <source>
        <dbReference type="ARBA" id="ARBA00023237"/>
    </source>
</evidence>
<keyword evidence="5" id="KW-0998">Cell outer membrane</keyword>
<dbReference type="PANTHER" id="PTHR12815:SF47">
    <property type="entry name" value="TRANSLOCATION AND ASSEMBLY MODULE SUBUNIT TAMA"/>
    <property type="match status" value="1"/>
</dbReference>
<evidence type="ECO:0000259" key="6">
    <source>
        <dbReference type="Pfam" id="PF01103"/>
    </source>
</evidence>
<dbReference type="PANTHER" id="PTHR12815">
    <property type="entry name" value="SORTING AND ASSEMBLY MACHINERY SAMM50 PROTEIN FAMILY MEMBER"/>
    <property type="match status" value="1"/>
</dbReference>
<dbReference type="EMBL" id="STFF01000005">
    <property type="protein sequence ID" value="THU37133.1"/>
    <property type="molecule type" value="Genomic_DNA"/>
</dbReference>
<dbReference type="Proteomes" id="UP000306918">
    <property type="component" value="Unassembled WGS sequence"/>
</dbReference>
<dbReference type="Pfam" id="PF07244">
    <property type="entry name" value="POTRA"/>
    <property type="match status" value="1"/>
</dbReference>
<dbReference type="InterPro" id="IPR010827">
    <property type="entry name" value="BamA/TamA_POTRA"/>
</dbReference>
<keyword evidence="2" id="KW-0812">Transmembrane</keyword>
<protein>
    <recommendedName>
        <fullName evidence="10">Bacterial surface antigen (D15) domain-containing protein</fullName>
    </recommendedName>
</protein>
<comment type="caution">
    <text evidence="8">The sequence shown here is derived from an EMBL/GenBank/DDBJ whole genome shotgun (WGS) entry which is preliminary data.</text>
</comment>
<evidence type="ECO:0000256" key="1">
    <source>
        <dbReference type="ARBA" id="ARBA00004370"/>
    </source>
</evidence>
<reference evidence="8 9" key="1">
    <citation type="submission" date="2019-04" db="EMBL/GenBank/DDBJ databases">
        <title>Niastella caeni sp. nov., isolated from activated sludge.</title>
        <authorList>
            <person name="Sheng M."/>
        </authorList>
    </citation>
    <scope>NUCLEOTIDE SEQUENCE [LARGE SCALE GENOMIC DNA]</scope>
    <source>
        <strain evidence="8 9">HX-2-15</strain>
    </source>
</reference>
<evidence type="ECO:0000256" key="3">
    <source>
        <dbReference type="ARBA" id="ARBA00022729"/>
    </source>
</evidence>
<organism evidence="8 9">
    <name type="scientific">Niastella caeni</name>
    <dbReference type="NCBI Taxonomy" id="2569763"/>
    <lineage>
        <taxon>Bacteria</taxon>
        <taxon>Pseudomonadati</taxon>
        <taxon>Bacteroidota</taxon>
        <taxon>Chitinophagia</taxon>
        <taxon>Chitinophagales</taxon>
        <taxon>Chitinophagaceae</taxon>
        <taxon>Niastella</taxon>
    </lineage>
</organism>
<dbReference type="PROSITE" id="PS51257">
    <property type="entry name" value="PROKAR_LIPOPROTEIN"/>
    <property type="match status" value="1"/>
</dbReference>
<gene>
    <name evidence="8" type="ORF">FAM09_19475</name>
</gene>
<evidence type="ECO:0000256" key="2">
    <source>
        <dbReference type="ARBA" id="ARBA00022692"/>
    </source>
</evidence>
<dbReference type="Gene3D" id="2.40.160.50">
    <property type="entry name" value="membrane protein fhac: a member of the omp85/tpsb transporter family"/>
    <property type="match status" value="1"/>
</dbReference>
<accession>A0A4S8HP99</accession>
<dbReference type="GO" id="GO:0019867">
    <property type="term" value="C:outer membrane"/>
    <property type="evidence" value="ECO:0007669"/>
    <property type="project" value="InterPro"/>
</dbReference>
<dbReference type="Pfam" id="PF01103">
    <property type="entry name" value="Omp85"/>
    <property type="match status" value="1"/>
</dbReference>
<feature type="domain" description="POTRA" evidence="7">
    <location>
        <begin position="155"/>
        <end position="237"/>
    </location>
</feature>
<sequence>MKKASRTYYFLLVLGVLFFYACSSTKNLPPGEALYTGAQVSIKDDQVSNKKKKALRKQLTSLTRPVPNAKFLGLPFKLYIYNAFAKAKKGPGKWLRERFGQPPVLLSDLNLNHNVQVLQSHLVNKGFFNAHVEGDTTLKGKKAAAGYPVTTSSQYHVQKVEFKGDSSILHKSVRETMPKTLLKANKPFDLDVITTERTRIDNHLKENGFYFFSPEYLLIKADTTVGNNKVDLFVTVKPTIPTEAEKVFRINDVFIFTGFNLEPGQMDTSKTGATYYKGYYVVDKRKFYKPKLFQQSMAFDPGDVYNRTDHNASISRLISMNIFKFVKNRFEVVPNTDSAKLNAFYYLTRLPKKSLRVELNANTKSNNLTGSNITIGWRNRNALRGGEQFMVKASAGFEIQYSGQFRGYNTFRYGLEPSFSFPRFLVPFFNFNTKGGFLPQTTIKLGYDVLQRQKLYTMNSFRTSYGYTWKENIEKEHELNPISINYIQPANVTPAYDDSALKNPTLLKAIEKQFILGSDYSYTYTNVLNYKPVNGFYLNAGIDLSGNIAGLVTGANISKGDTVKIFGAQFSQYTRLQSDFRFYRKVQENSVWANRIMVGIGIPYGNSHQLPYIKQFFSGGNNSIRAFRSRSVGPGKYEPPPNIGLLSEQPGDIKLELNTELRFPIAGIVQGAVFVDAGNVWLYNEDTTKPGSLFTPKFLSELAAGTGVGIRFDLSFLVLRFDLAFPIRKPWLPAGQRWVLNQFDFANPTWRRENLVFNLAIGYPF</sequence>
<keyword evidence="9" id="KW-1185">Reference proteome</keyword>
<evidence type="ECO:0000256" key="4">
    <source>
        <dbReference type="ARBA" id="ARBA00023136"/>
    </source>
</evidence>